<evidence type="ECO:0000256" key="5">
    <source>
        <dbReference type="ARBA" id="ARBA00023295"/>
    </source>
</evidence>
<dbReference type="InterPro" id="IPR017853">
    <property type="entry name" value="GH"/>
</dbReference>
<dbReference type="GO" id="GO:0016139">
    <property type="term" value="P:glycoside catabolic process"/>
    <property type="evidence" value="ECO:0007669"/>
    <property type="project" value="TreeGrafter"/>
</dbReference>
<keyword evidence="8" id="KW-1185">Reference proteome</keyword>
<dbReference type="InterPro" id="IPR057739">
    <property type="entry name" value="Glyco_hydro_29_N"/>
</dbReference>
<dbReference type="GO" id="GO:0005764">
    <property type="term" value="C:lysosome"/>
    <property type="evidence" value="ECO:0007669"/>
    <property type="project" value="TreeGrafter"/>
</dbReference>
<comment type="caution">
    <text evidence="7">The sequence shown here is derived from an EMBL/GenBank/DDBJ whole genome shotgun (WGS) entry which is preliminary data.</text>
</comment>
<dbReference type="SMART" id="SM00812">
    <property type="entry name" value="Alpha_L_fucos"/>
    <property type="match status" value="1"/>
</dbReference>
<proteinExistence type="inferred from homology"/>
<dbReference type="GO" id="GO:0004560">
    <property type="term" value="F:alpha-L-fucosidase activity"/>
    <property type="evidence" value="ECO:0007669"/>
    <property type="project" value="InterPro"/>
</dbReference>
<accession>A0A5C5ZFD9</accession>
<dbReference type="SUPFAM" id="SSF51445">
    <property type="entry name" value="(Trans)glycosidases"/>
    <property type="match status" value="1"/>
</dbReference>
<sequence length="566" mass="63343">MIHSHQSSRRLRRILQNLGLAIVCWAAVGIASAEVDVDSFPVEHLDFSIAEGPFEPTWESIAEQHPGAAPWFRDAKVGIWIHWGPQAAGEAGDWYAKKMYLEDDSAAAKHRERFGHPSEFGYKDVLNQWRTPDFDADALMTRFHDAGFRYAIIMGVHHDNFDLWDSRHQPWNSTRVGPRRNFLKEWLTAAKRHGVRSGVSFHHEYTWWWWQPAFGADSSGPMAGVPYDGLLTAADGKAKWWDGLDPRDLYGSPLQGYPQYEPVHLIAHGRQGIFDHHLDYAREYATKWAARIMDVVDRYDVDFIYTDGNSTQPFSGKRSGSGYKCDAAQRVVAHYFNRTLERRGKVDAFAVVKFSKPQNGLASTSESRIGGGINTERMWMGERAVGSWFYAPGFVYDCKSAVQSLLEYASRDGNFALSVPITPSGGLTPDAVEMLEGFGRWMKINGRGIYGSTAWRVFSEGTGKLPGGAIGARTADYQFSNEDFRFTVGADGALYVWCMATPESGATLLVRSLASSSANAKETIESVELLGSELEVVWERLEEGLRITCPDMSALRHAVGFRVVLE</sequence>
<dbReference type="Gene3D" id="3.20.20.80">
    <property type="entry name" value="Glycosidases"/>
    <property type="match status" value="1"/>
</dbReference>
<evidence type="ECO:0000256" key="3">
    <source>
        <dbReference type="ARBA" id="ARBA00022729"/>
    </source>
</evidence>
<keyword evidence="4" id="KW-0378">Hydrolase</keyword>
<dbReference type="Gene3D" id="2.60.40.1180">
    <property type="entry name" value="Golgi alpha-mannosidase II"/>
    <property type="match status" value="1"/>
</dbReference>
<dbReference type="EC" id="3.2.1.51" evidence="2"/>
<organism evidence="7 8">
    <name type="scientific">Posidoniimonas polymericola</name>
    <dbReference type="NCBI Taxonomy" id="2528002"/>
    <lineage>
        <taxon>Bacteria</taxon>
        <taxon>Pseudomonadati</taxon>
        <taxon>Planctomycetota</taxon>
        <taxon>Planctomycetia</taxon>
        <taxon>Pirellulales</taxon>
        <taxon>Lacipirellulaceae</taxon>
        <taxon>Posidoniimonas</taxon>
    </lineage>
</organism>
<dbReference type="PANTHER" id="PTHR10030:SF37">
    <property type="entry name" value="ALPHA-L-FUCOSIDASE-RELATED"/>
    <property type="match status" value="1"/>
</dbReference>
<protein>
    <recommendedName>
        <fullName evidence="2">alpha-L-fucosidase</fullName>
        <ecNumber evidence="2">3.2.1.51</ecNumber>
    </recommendedName>
</protein>
<dbReference type="Pfam" id="PF01120">
    <property type="entry name" value="Alpha_L_fucos"/>
    <property type="match status" value="1"/>
</dbReference>
<dbReference type="GO" id="GO:0006004">
    <property type="term" value="P:fucose metabolic process"/>
    <property type="evidence" value="ECO:0007669"/>
    <property type="project" value="TreeGrafter"/>
</dbReference>
<dbReference type="Proteomes" id="UP000318478">
    <property type="component" value="Unassembled WGS sequence"/>
</dbReference>
<evidence type="ECO:0000313" key="8">
    <source>
        <dbReference type="Proteomes" id="UP000318478"/>
    </source>
</evidence>
<dbReference type="AlphaFoldDB" id="A0A5C5ZFD9"/>
<feature type="domain" description="Glycoside hydrolase family 29 N-terminal" evidence="6">
    <location>
        <begin position="50"/>
        <end position="446"/>
    </location>
</feature>
<keyword evidence="3" id="KW-0732">Signal</keyword>
<dbReference type="InterPro" id="IPR013780">
    <property type="entry name" value="Glyco_hydro_b"/>
</dbReference>
<evidence type="ECO:0000256" key="2">
    <source>
        <dbReference type="ARBA" id="ARBA00012662"/>
    </source>
</evidence>
<name>A0A5C5ZFD9_9BACT</name>
<dbReference type="PANTHER" id="PTHR10030">
    <property type="entry name" value="ALPHA-L-FUCOSIDASE"/>
    <property type="match status" value="1"/>
</dbReference>
<reference evidence="7 8" key="1">
    <citation type="submission" date="2019-02" db="EMBL/GenBank/DDBJ databases">
        <title>Deep-cultivation of Planctomycetes and their phenomic and genomic characterization uncovers novel biology.</title>
        <authorList>
            <person name="Wiegand S."/>
            <person name="Jogler M."/>
            <person name="Boedeker C."/>
            <person name="Pinto D."/>
            <person name="Vollmers J."/>
            <person name="Rivas-Marin E."/>
            <person name="Kohn T."/>
            <person name="Peeters S.H."/>
            <person name="Heuer A."/>
            <person name="Rast P."/>
            <person name="Oberbeckmann S."/>
            <person name="Bunk B."/>
            <person name="Jeske O."/>
            <person name="Meyerdierks A."/>
            <person name="Storesund J.E."/>
            <person name="Kallscheuer N."/>
            <person name="Luecker S."/>
            <person name="Lage O.M."/>
            <person name="Pohl T."/>
            <person name="Merkel B.J."/>
            <person name="Hornburger P."/>
            <person name="Mueller R.-W."/>
            <person name="Bruemmer F."/>
            <person name="Labrenz M."/>
            <person name="Spormann A.M."/>
            <person name="Op Den Camp H."/>
            <person name="Overmann J."/>
            <person name="Amann R."/>
            <person name="Jetten M.S.M."/>
            <person name="Mascher T."/>
            <person name="Medema M.H."/>
            <person name="Devos D.P."/>
            <person name="Kaster A.-K."/>
            <person name="Ovreas L."/>
            <person name="Rohde M."/>
            <person name="Galperin M.Y."/>
            <person name="Jogler C."/>
        </authorList>
    </citation>
    <scope>NUCLEOTIDE SEQUENCE [LARGE SCALE GENOMIC DNA]</scope>
    <source>
        <strain evidence="7 8">Pla123a</strain>
    </source>
</reference>
<keyword evidence="5" id="KW-0326">Glycosidase</keyword>
<dbReference type="EMBL" id="SJPO01000001">
    <property type="protein sequence ID" value="TWT85898.1"/>
    <property type="molecule type" value="Genomic_DNA"/>
</dbReference>
<comment type="similarity">
    <text evidence="1">Belongs to the glycosyl hydrolase 29 family.</text>
</comment>
<evidence type="ECO:0000256" key="1">
    <source>
        <dbReference type="ARBA" id="ARBA00007951"/>
    </source>
</evidence>
<evidence type="ECO:0000259" key="6">
    <source>
        <dbReference type="Pfam" id="PF01120"/>
    </source>
</evidence>
<gene>
    <name evidence="7" type="ORF">Pla123a_07050</name>
</gene>
<dbReference type="InterPro" id="IPR000933">
    <property type="entry name" value="Glyco_hydro_29"/>
</dbReference>
<evidence type="ECO:0000313" key="7">
    <source>
        <dbReference type="EMBL" id="TWT85898.1"/>
    </source>
</evidence>
<evidence type="ECO:0000256" key="4">
    <source>
        <dbReference type="ARBA" id="ARBA00022801"/>
    </source>
</evidence>